<sequence>MVAVGLIESEHHRLSGGTCFSWLHALDLNRFNITLRRNVQHSGWVPHGTRPGGDVDVWMVRLATFLEATGEVADQPPVRSASRRREPQPVVVVCGLSEEGMGDALAAGVSGVVLDHDSPWNLAAAIHSAFDRRLFVSPAIMTNLRDQLAELMRPSDCQRLDELTEREHDVLICIARGLSNSAIARELHITHSTVGSHVLRILRKLDVANRTEAAAIAHRVGLTGLTQVNRVPLRPTPMDGVAVSQAMNRVPMNDIAG</sequence>
<dbReference type="CDD" id="cd06170">
    <property type="entry name" value="LuxR_C_like"/>
    <property type="match status" value="1"/>
</dbReference>
<feature type="domain" description="HTH luxR-type" evidence="4">
    <location>
        <begin position="156"/>
        <end position="221"/>
    </location>
</feature>
<proteinExistence type="predicted"/>
<keyword evidence="6" id="KW-1185">Reference proteome</keyword>
<dbReference type="Proteomes" id="UP000198727">
    <property type="component" value="Unassembled WGS sequence"/>
</dbReference>
<dbReference type="Gene3D" id="3.40.50.2300">
    <property type="match status" value="1"/>
</dbReference>
<dbReference type="PROSITE" id="PS00622">
    <property type="entry name" value="HTH_LUXR_1"/>
    <property type="match status" value="1"/>
</dbReference>
<protein>
    <submittedName>
        <fullName evidence="5">Regulatory protein, luxR family</fullName>
    </submittedName>
</protein>
<dbReference type="Pfam" id="PF00196">
    <property type="entry name" value="GerE"/>
    <property type="match status" value="1"/>
</dbReference>
<dbReference type="GO" id="GO:0006355">
    <property type="term" value="P:regulation of DNA-templated transcription"/>
    <property type="evidence" value="ECO:0007669"/>
    <property type="project" value="InterPro"/>
</dbReference>
<dbReference type="InterPro" id="IPR000792">
    <property type="entry name" value="Tscrpt_reg_LuxR_C"/>
</dbReference>
<dbReference type="PANTHER" id="PTHR44688:SF16">
    <property type="entry name" value="DNA-BINDING TRANSCRIPTIONAL ACTIVATOR DEVR_DOSR"/>
    <property type="match status" value="1"/>
</dbReference>
<dbReference type="STRING" id="587909.SAMN05421810_107125"/>
<dbReference type="AlphaFoldDB" id="A0A1I5YFK2"/>
<evidence type="ECO:0000313" key="6">
    <source>
        <dbReference type="Proteomes" id="UP000198727"/>
    </source>
</evidence>
<evidence type="ECO:0000256" key="1">
    <source>
        <dbReference type="ARBA" id="ARBA00023015"/>
    </source>
</evidence>
<keyword evidence="1" id="KW-0805">Transcription regulation</keyword>
<name>A0A1I5YFK2_9PSEU</name>
<organism evidence="5 6">
    <name type="scientific">Amycolatopsis arida</name>
    <dbReference type="NCBI Taxonomy" id="587909"/>
    <lineage>
        <taxon>Bacteria</taxon>
        <taxon>Bacillati</taxon>
        <taxon>Actinomycetota</taxon>
        <taxon>Actinomycetes</taxon>
        <taxon>Pseudonocardiales</taxon>
        <taxon>Pseudonocardiaceae</taxon>
        <taxon>Amycolatopsis</taxon>
    </lineage>
</organism>
<reference evidence="6" key="1">
    <citation type="submission" date="2016-10" db="EMBL/GenBank/DDBJ databases">
        <authorList>
            <person name="Varghese N."/>
            <person name="Submissions S."/>
        </authorList>
    </citation>
    <scope>NUCLEOTIDE SEQUENCE [LARGE SCALE GENOMIC DNA]</scope>
    <source>
        <strain evidence="6">CGMCC 4.5579</strain>
    </source>
</reference>
<dbReference type="PROSITE" id="PS50043">
    <property type="entry name" value="HTH_LUXR_2"/>
    <property type="match status" value="1"/>
</dbReference>
<dbReference type="PANTHER" id="PTHR44688">
    <property type="entry name" value="DNA-BINDING TRANSCRIPTIONAL ACTIVATOR DEVR_DOSR"/>
    <property type="match status" value="1"/>
</dbReference>
<dbReference type="InterPro" id="IPR016032">
    <property type="entry name" value="Sig_transdc_resp-reg_C-effctor"/>
</dbReference>
<evidence type="ECO:0000259" key="4">
    <source>
        <dbReference type="PROSITE" id="PS50043"/>
    </source>
</evidence>
<keyword evidence="3" id="KW-0804">Transcription</keyword>
<dbReference type="EMBL" id="FOWW01000007">
    <property type="protein sequence ID" value="SFQ43011.1"/>
    <property type="molecule type" value="Genomic_DNA"/>
</dbReference>
<dbReference type="GO" id="GO:0003677">
    <property type="term" value="F:DNA binding"/>
    <property type="evidence" value="ECO:0007669"/>
    <property type="project" value="UniProtKB-KW"/>
</dbReference>
<evidence type="ECO:0000256" key="2">
    <source>
        <dbReference type="ARBA" id="ARBA00023125"/>
    </source>
</evidence>
<dbReference type="SMART" id="SM00421">
    <property type="entry name" value="HTH_LUXR"/>
    <property type="match status" value="1"/>
</dbReference>
<keyword evidence="2" id="KW-0238">DNA-binding</keyword>
<accession>A0A1I5YFK2</accession>
<evidence type="ECO:0000256" key="3">
    <source>
        <dbReference type="ARBA" id="ARBA00023163"/>
    </source>
</evidence>
<dbReference type="SUPFAM" id="SSF46894">
    <property type="entry name" value="C-terminal effector domain of the bipartite response regulators"/>
    <property type="match status" value="1"/>
</dbReference>
<dbReference type="OrthoDB" id="9808843at2"/>
<dbReference type="RefSeq" id="WP_092532522.1">
    <property type="nucleotide sequence ID" value="NZ_FOWW01000007.1"/>
</dbReference>
<dbReference type="PRINTS" id="PR00038">
    <property type="entry name" value="HTHLUXR"/>
</dbReference>
<evidence type="ECO:0000313" key="5">
    <source>
        <dbReference type="EMBL" id="SFQ43011.1"/>
    </source>
</evidence>
<gene>
    <name evidence="5" type="ORF">SAMN05421810_107125</name>
</gene>